<organism evidence="13 14">
    <name type="scientific">Piscibacillus salipiscarius</name>
    <dbReference type="NCBI Taxonomy" id="299480"/>
    <lineage>
        <taxon>Bacteria</taxon>
        <taxon>Bacillati</taxon>
        <taxon>Bacillota</taxon>
        <taxon>Bacilli</taxon>
        <taxon>Bacillales</taxon>
        <taxon>Bacillaceae</taxon>
        <taxon>Piscibacillus</taxon>
    </lineage>
</organism>
<sequence length="278" mass="30714">MNRLQLKKQIEEFFIEDIGYKDLTSDSIFENQEGQLQIVSKSNGIFCGEDIIRVGYSSINPLIEVKSFVHDGDQVEVGQMVAQISGPVKDLLTGERVVLNLIQRMSGIATKTNSAVKLLNSRHTRISDTRKTTPGLRMLEKYAVTKGGGINHRYGLDHAVMIKDNHIAFCGSITEAVHKVQKQVGHMIKVVVEVEDQHQVLEAVDANVDCILLDNIEVKDLPDLLNLIPTTVLTEVSGGITLQDLPKYSNLPVDVISLGCLTHQIESLDISADVKIYA</sequence>
<evidence type="ECO:0000256" key="5">
    <source>
        <dbReference type="ARBA" id="ARBA00022642"/>
    </source>
</evidence>
<evidence type="ECO:0000256" key="1">
    <source>
        <dbReference type="ARBA" id="ARBA00003237"/>
    </source>
</evidence>
<keyword evidence="5" id="KW-0662">Pyridine nucleotide biosynthesis</keyword>
<comment type="pathway">
    <text evidence="2">Cofactor biosynthesis; NAD(+) biosynthesis; nicotinate D-ribonucleotide from quinolinate: step 1/1.</text>
</comment>
<dbReference type="InterPro" id="IPR037128">
    <property type="entry name" value="Quinolinate_PRibosylTase_N_sf"/>
</dbReference>
<evidence type="ECO:0000256" key="8">
    <source>
        <dbReference type="ARBA" id="ARBA00033102"/>
    </source>
</evidence>
<keyword evidence="14" id="KW-1185">Reference proteome</keyword>
<dbReference type="CDD" id="cd01572">
    <property type="entry name" value="QPRTase"/>
    <property type="match status" value="1"/>
</dbReference>
<dbReference type="InterPro" id="IPR022412">
    <property type="entry name" value="Quinolinate_PRibosylTrfase_N"/>
</dbReference>
<evidence type="ECO:0000256" key="2">
    <source>
        <dbReference type="ARBA" id="ARBA00004893"/>
    </source>
</evidence>
<feature type="domain" description="Quinolinate phosphoribosyl transferase C-terminal" evidence="11">
    <location>
        <begin position="108"/>
        <end position="271"/>
    </location>
</feature>
<dbReference type="SUPFAM" id="SSF54675">
    <property type="entry name" value="Nicotinate/Quinolinate PRTase N-terminal domain-like"/>
    <property type="match status" value="1"/>
</dbReference>
<dbReference type="PANTHER" id="PTHR32179:SF3">
    <property type="entry name" value="NICOTINATE-NUCLEOTIDE PYROPHOSPHORYLASE [CARBOXYLATING]"/>
    <property type="match status" value="1"/>
</dbReference>
<evidence type="ECO:0000313" key="14">
    <source>
        <dbReference type="Proteomes" id="UP001597452"/>
    </source>
</evidence>
<dbReference type="InterPro" id="IPR002638">
    <property type="entry name" value="Quinolinate_PRibosylTrfase_C"/>
</dbReference>
<dbReference type="EMBL" id="JBHUMZ010000015">
    <property type="protein sequence ID" value="MFD2638153.1"/>
    <property type="molecule type" value="Genomic_DNA"/>
</dbReference>
<dbReference type="PIRSF" id="PIRSF006250">
    <property type="entry name" value="NadC_ModD"/>
    <property type="match status" value="1"/>
</dbReference>
<dbReference type="InterPro" id="IPR004393">
    <property type="entry name" value="NadC"/>
</dbReference>
<accession>A0ABW5Q858</accession>
<evidence type="ECO:0000259" key="11">
    <source>
        <dbReference type="Pfam" id="PF01729"/>
    </source>
</evidence>
<dbReference type="NCBIfam" id="TIGR00078">
    <property type="entry name" value="nadC"/>
    <property type="match status" value="1"/>
</dbReference>
<dbReference type="InterPro" id="IPR013785">
    <property type="entry name" value="Aldolase_TIM"/>
</dbReference>
<gene>
    <name evidence="13" type="primary">nadC</name>
    <name evidence="13" type="ORF">ACFSW4_04710</name>
</gene>
<reference evidence="14" key="1">
    <citation type="journal article" date="2019" name="Int. J. Syst. Evol. Microbiol.">
        <title>The Global Catalogue of Microorganisms (GCM) 10K type strain sequencing project: providing services to taxonomists for standard genome sequencing and annotation.</title>
        <authorList>
            <consortium name="The Broad Institute Genomics Platform"/>
            <consortium name="The Broad Institute Genome Sequencing Center for Infectious Disease"/>
            <person name="Wu L."/>
            <person name="Ma J."/>
        </authorList>
    </citation>
    <scope>NUCLEOTIDE SEQUENCE [LARGE SCALE GENOMIC DNA]</scope>
    <source>
        <strain evidence="14">TISTR 1571</strain>
    </source>
</reference>
<comment type="similarity">
    <text evidence="3 10">Belongs to the NadC/ModD family.</text>
</comment>
<evidence type="ECO:0000256" key="7">
    <source>
        <dbReference type="ARBA" id="ARBA00022679"/>
    </source>
</evidence>
<dbReference type="Gene3D" id="3.20.20.70">
    <property type="entry name" value="Aldolase class I"/>
    <property type="match status" value="1"/>
</dbReference>
<evidence type="ECO:0000256" key="9">
    <source>
        <dbReference type="ARBA" id="ARBA00047445"/>
    </source>
</evidence>
<evidence type="ECO:0000259" key="12">
    <source>
        <dbReference type="Pfam" id="PF02749"/>
    </source>
</evidence>
<dbReference type="RefSeq" id="WP_377327761.1">
    <property type="nucleotide sequence ID" value="NZ_JBHUMZ010000015.1"/>
</dbReference>
<evidence type="ECO:0000313" key="13">
    <source>
        <dbReference type="EMBL" id="MFD2638153.1"/>
    </source>
</evidence>
<feature type="domain" description="Quinolinate phosphoribosyl transferase N-terminal" evidence="12">
    <location>
        <begin position="22"/>
        <end position="106"/>
    </location>
</feature>
<comment type="caution">
    <text evidence="13">The sequence shown here is derived from an EMBL/GenBank/DDBJ whole genome shotgun (WGS) entry which is preliminary data.</text>
</comment>
<keyword evidence="7 10" id="KW-0808">Transferase</keyword>
<dbReference type="Proteomes" id="UP001597452">
    <property type="component" value="Unassembled WGS sequence"/>
</dbReference>
<evidence type="ECO:0000256" key="6">
    <source>
        <dbReference type="ARBA" id="ARBA00022676"/>
    </source>
</evidence>
<evidence type="ECO:0000256" key="3">
    <source>
        <dbReference type="ARBA" id="ARBA00009400"/>
    </source>
</evidence>
<dbReference type="GO" id="GO:0004514">
    <property type="term" value="F:nicotinate-nucleotide diphosphorylase (carboxylating) activity"/>
    <property type="evidence" value="ECO:0007669"/>
    <property type="project" value="UniProtKB-EC"/>
</dbReference>
<protein>
    <recommendedName>
        <fullName evidence="4">nicotinate-nucleotide diphosphorylase (carboxylating)</fullName>
        <ecNumber evidence="4">2.4.2.19</ecNumber>
    </recommendedName>
    <alternativeName>
        <fullName evidence="8">Quinolinate phosphoribosyltransferase [decarboxylating]</fullName>
    </alternativeName>
</protein>
<evidence type="ECO:0000256" key="4">
    <source>
        <dbReference type="ARBA" id="ARBA00011944"/>
    </source>
</evidence>
<dbReference type="Pfam" id="PF02749">
    <property type="entry name" value="QRPTase_N"/>
    <property type="match status" value="1"/>
</dbReference>
<comment type="catalytic activity">
    <reaction evidence="9">
        <text>nicotinate beta-D-ribonucleotide + CO2 + diphosphate = quinolinate + 5-phospho-alpha-D-ribose 1-diphosphate + 2 H(+)</text>
        <dbReference type="Rhea" id="RHEA:12733"/>
        <dbReference type="ChEBI" id="CHEBI:15378"/>
        <dbReference type="ChEBI" id="CHEBI:16526"/>
        <dbReference type="ChEBI" id="CHEBI:29959"/>
        <dbReference type="ChEBI" id="CHEBI:33019"/>
        <dbReference type="ChEBI" id="CHEBI:57502"/>
        <dbReference type="ChEBI" id="CHEBI:58017"/>
        <dbReference type="EC" id="2.4.2.19"/>
    </reaction>
</comment>
<dbReference type="PANTHER" id="PTHR32179">
    <property type="entry name" value="NICOTINATE-NUCLEOTIDE PYROPHOSPHORYLASE [CARBOXYLATING]"/>
    <property type="match status" value="1"/>
</dbReference>
<comment type="function">
    <text evidence="1">Involved in the catabolism of quinolinic acid (QA).</text>
</comment>
<proteinExistence type="inferred from homology"/>
<dbReference type="SUPFAM" id="SSF51690">
    <property type="entry name" value="Nicotinate/Quinolinate PRTase C-terminal domain-like"/>
    <property type="match status" value="1"/>
</dbReference>
<keyword evidence="6 10" id="KW-0328">Glycosyltransferase</keyword>
<dbReference type="Pfam" id="PF01729">
    <property type="entry name" value="QRPTase_C"/>
    <property type="match status" value="1"/>
</dbReference>
<evidence type="ECO:0000256" key="10">
    <source>
        <dbReference type="PIRNR" id="PIRNR006250"/>
    </source>
</evidence>
<dbReference type="InterPro" id="IPR027277">
    <property type="entry name" value="NadC/ModD"/>
</dbReference>
<dbReference type="Gene3D" id="3.90.1170.20">
    <property type="entry name" value="Quinolinate phosphoribosyl transferase, N-terminal domain"/>
    <property type="match status" value="1"/>
</dbReference>
<name>A0ABW5Q858_9BACI</name>
<dbReference type="EC" id="2.4.2.19" evidence="4"/>
<dbReference type="InterPro" id="IPR036068">
    <property type="entry name" value="Nicotinate_pribotase-like_C"/>
</dbReference>